<evidence type="ECO:0000313" key="2">
    <source>
        <dbReference type="Proteomes" id="UP000287651"/>
    </source>
</evidence>
<organism evidence="1 2">
    <name type="scientific">Ensete ventricosum</name>
    <name type="common">Abyssinian banana</name>
    <name type="synonym">Musa ensete</name>
    <dbReference type="NCBI Taxonomy" id="4639"/>
    <lineage>
        <taxon>Eukaryota</taxon>
        <taxon>Viridiplantae</taxon>
        <taxon>Streptophyta</taxon>
        <taxon>Embryophyta</taxon>
        <taxon>Tracheophyta</taxon>
        <taxon>Spermatophyta</taxon>
        <taxon>Magnoliopsida</taxon>
        <taxon>Liliopsida</taxon>
        <taxon>Zingiberales</taxon>
        <taxon>Musaceae</taxon>
        <taxon>Ensete</taxon>
    </lineage>
</organism>
<dbReference type="EMBL" id="AMZH03006715">
    <property type="protein sequence ID" value="RRT63121.1"/>
    <property type="molecule type" value="Genomic_DNA"/>
</dbReference>
<name>A0A426ZGN7_ENSVE</name>
<comment type="caution">
    <text evidence="1">The sequence shown here is derived from an EMBL/GenBank/DDBJ whole genome shotgun (WGS) entry which is preliminary data.</text>
</comment>
<dbReference type="AlphaFoldDB" id="A0A426ZGN7"/>
<sequence>MSPPRLWWQRNMKIKSTPEIREKGLLKAPNPLRSRAKDRDHRRYCRFHRDYKHDTKECYDLKIQIEDLIHCDHLD</sequence>
<accession>A0A426ZGN7</accession>
<proteinExistence type="predicted"/>
<gene>
    <name evidence="1" type="ORF">B296_00000876</name>
</gene>
<evidence type="ECO:0000313" key="1">
    <source>
        <dbReference type="EMBL" id="RRT63121.1"/>
    </source>
</evidence>
<dbReference type="Proteomes" id="UP000287651">
    <property type="component" value="Unassembled WGS sequence"/>
</dbReference>
<reference evidence="1 2" key="1">
    <citation type="journal article" date="2014" name="Agronomy (Basel)">
        <title>A Draft Genome Sequence for Ensete ventricosum, the Drought-Tolerant Tree Against Hunger.</title>
        <authorList>
            <person name="Harrison J."/>
            <person name="Moore K.A."/>
            <person name="Paszkiewicz K."/>
            <person name="Jones T."/>
            <person name="Grant M."/>
            <person name="Ambacheew D."/>
            <person name="Muzemil S."/>
            <person name="Studholme D.J."/>
        </authorList>
    </citation>
    <scope>NUCLEOTIDE SEQUENCE [LARGE SCALE GENOMIC DNA]</scope>
</reference>
<protein>
    <submittedName>
        <fullName evidence="1">Uncharacterized protein</fullName>
    </submittedName>
</protein>